<proteinExistence type="predicted"/>
<feature type="region of interest" description="Disordered" evidence="1">
    <location>
        <begin position="1"/>
        <end position="63"/>
    </location>
</feature>
<feature type="compositionally biased region" description="Low complexity" evidence="1">
    <location>
        <begin position="129"/>
        <end position="142"/>
    </location>
</feature>
<accession>A0A084Q8K3</accession>
<dbReference type="HOGENOM" id="CLU_819336_0_0_1"/>
<protein>
    <submittedName>
        <fullName evidence="2">Uncharacterized protein</fullName>
    </submittedName>
</protein>
<organism evidence="2 3">
    <name type="scientific">Stachybotrys chlorohalonatus (strain IBT 40285)</name>
    <dbReference type="NCBI Taxonomy" id="1283841"/>
    <lineage>
        <taxon>Eukaryota</taxon>
        <taxon>Fungi</taxon>
        <taxon>Dikarya</taxon>
        <taxon>Ascomycota</taxon>
        <taxon>Pezizomycotina</taxon>
        <taxon>Sordariomycetes</taxon>
        <taxon>Hypocreomycetidae</taxon>
        <taxon>Hypocreales</taxon>
        <taxon>Stachybotryaceae</taxon>
        <taxon>Stachybotrys</taxon>
    </lineage>
</organism>
<dbReference type="InParanoid" id="A0A084Q8K3"/>
<feature type="region of interest" description="Disordered" evidence="1">
    <location>
        <begin position="96"/>
        <end position="250"/>
    </location>
</feature>
<dbReference type="Proteomes" id="UP000028524">
    <property type="component" value="Unassembled WGS sequence"/>
</dbReference>
<reference evidence="2 3" key="1">
    <citation type="journal article" date="2014" name="BMC Genomics">
        <title>Comparative genome sequencing reveals chemotype-specific gene clusters in the toxigenic black mold Stachybotrys.</title>
        <authorList>
            <person name="Semeiks J."/>
            <person name="Borek D."/>
            <person name="Otwinowski Z."/>
            <person name="Grishin N.V."/>
        </authorList>
    </citation>
    <scope>NUCLEOTIDE SEQUENCE [LARGE SCALE GENOMIC DNA]</scope>
    <source>
        <strain evidence="2 3">IBT 40285</strain>
    </source>
</reference>
<gene>
    <name evidence="2" type="ORF">S40285_07385</name>
</gene>
<feature type="compositionally biased region" description="Polar residues" evidence="1">
    <location>
        <begin position="150"/>
        <end position="169"/>
    </location>
</feature>
<feature type="compositionally biased region" description="Polar residues" evidence="1">
    <location>
        <begin position="1"/>
        <end position="13"/>
    </location>
</feature>
<name>A0A084Q8K3_STAC4</name>
<feature type="compositionally biased region" description="Basic and acidic residues" evidence="1">
    <location>
        <begin position="297"/>
        <end position="320"/>
    </location>
</feature>
<evidence type="ECO:0000313" key="3">
    <source>
        <dbReference type="Proteomes" id="UP000028524"/>
    </source>
</evidence>
<keyword evidence="3" id="KW-1185">Reference proteome</keyword>
<feature type="compositionally biased region" description="Basic and acidic residues" evidence="1">
    <location>
        <begin position="273"/>
        <end position="282"/>
    </location>
</feature>
<dbReference type="OrthoDB" id="10387630at2759"/>
<feature type="region of interest" description="Disordered" evidence="1">
    <location>
        <begin position="273"/>
        <end position="320"/>
    </location>
</feature>
<sequence length="320" mass="34567">MTGNNKRQASSPLDDTAENHIPASQTPRVDTPRTRPRENAQTQKMTAVPWELSGNNGEASTAVEPGLDDAFAFLKKIPDFGDEFAGISEFDRAESNAGFQAQDLNPDDSETHARITQQTMNMADPSYWSPAEPEASLSASPTEGDRQPDSSEVQSTAPPQMVNTANPVTSRPDGVPPSTEPHQEVLDASPDDPEEHSTMSQHIMDMADSEYWDTDDPRPPTPPSQQRFGPPFRQLDGASSPDREAGASVGFGVGGTAWIARNVSVNSGFYEATKESAKDDNAARASITREASAGNMDKGRMMKQEFAEDEGKVKKPELAS</sequence>
<dbReference type="AlphaFoldDB" id="A0A084Q8K3"/>
<dbReference type="EMBL" id="KL660938">
    <property type="protein sequence ID" value="KFA60288.1"/>
    <property type="molecule type" value="Genomic_DNA"/>
</dbReference>
<evidence type="ECO:0000256" key="1">
    <source>
        <dbReference type="SAM" id="MobiDB-lite"/>
    </source>
</evidence>
<evidence type="ECO:0000313" key="2">
    <source>
        <dbReference type="EMBL" id="KFA60288.1"/>
    </source>
</evidence>